<dbReference type="SUPFAM" id="SSF52540">
    <property type="entry name" value="P-loop containing nucleoside triphosphate hydrolases"/>
    <property type="match status" value="1"/>
</dbReference>
<keyword evidence="2" id="KW-0813">Transport</keyword>
<dbReference type="InterPro" id="IPR027417">
    <property type="entry name" value="P-loop_NTPase"/>
</dbReference>
<dbReference type="Proteomes" id="UP000315321">
    <property type="component" value="Unassembled WGS sequence"/>
</dbReference>
<dbReference type="InterPro" id="IPR003439">
    <property type="entry name" value="ABC_transporter-like_ATP-bd"/>
</dbReference>
<keyword evidence="8" id="KW-1185">Reference proteome</keyword>
<evidence type="ECO:0000256" key="5">
    <source>
        <dbReference type="SAM" id="MobiDB-lite"/>
    </source>
</evidence>
<dbReference type="Pfam" id="PF08402">
    <property type="entry name" value="TOBE_2"/>
    <property type="match status" value="1"/>
</dbReference>
<organism evidence="7 8">
    <name type="scientific">Ancylobacter moscoviensis</name>
    <dbReference type="NCBI Taxonomy" id="2597768"/>
    <lineage>
        <taxon>Bacteria</taxon>
        <taxon>Pseudomonadati</taxon>
        <taxon>Pseudomonadota</taxon>
        <taxon>Alphaproteobacteria</taxon>
        <taxon>Hyphomicrobiales</taxon>
        <taxon>Xanthobacteraceae</taxon>
        <taxon>Ancylobacter</taxon>
    </lineage>
</organism>
<dbReference type="PANTHER" id="PTHR42781:SF4">
    <property type="entry name" value="SPERMIDINE_PUTRESCINE IMPORT ATP-BINDING PROTEIN POTA"/>
    <property type="match status" value="1"/>
</dbReference>
<dbReference type="PROSITE" id="PS00211">
    <property type="entry name" value="ABC_TRANSPORTER_1"/>
    <property type="match status" value="1"/>
</dbReference>
<keyword evidence="4 7" id="KW-0067">ATP-binding</keyword>
<sequence>MPVAPPSERRQIERSCPCSEAPMPSPADKANDAPALEVIRASRHFGAVRGLDDVTVTAARGEFLTILGQSGSGKTTLLRIIAGLDHPTSVAALRIGGKDVLGLPPNKRNVTTVFQHYGLFPHMSVGQNVEYGLKLRGVGASERRTRAEAALATVRLTDKYDRRIHQLSGGERQRVALARSILTEPDVLLLDEPLGALDERLRLDMQIELVELQRRLGMTFVFITHSQEEALTMSDRVILMRGGRIAQEGTPRDLFERPCSRFAGSFMGVENIIDGTVADFANGIAGIATPAGIFHGLWTGVEPPRVGQAAALLLRAEKLRIGTTAFADSFEGRITARIYKGKYIDVAMETRVGVIHARAWTDEDLTSDTVRIGWSAGDARCVPAEG</sequence>
<dbReference type="PROSITE" id="PS50893">
    <property type="entry name" value="ABC_TRANSPORTER_2"/>
    <property type="match status" value="1"/>
</dbReference>
<dbReference type="Pfam" id="PF00005">
    <property type="entry name" value="ABC_tran"/>
    <property type="match status" value="1"/>
</dbReference>
<evidence type="ECO:0000256" key="3">
    <source>
        <dbReference type="ARBA" id="ARBA00022741"/>
    </source>
</evidence>
<evidence type="ECO:0000259" key="6">
    <source>
        <dbReference type="PROSITE" id="PS50893"/>
    </source>
</evidence>
<dbReference type="InterPro" id="IPR008995">
    <property type="entry name" value="Mo/tungstate-bd_C_term_dom"/>
</dbReference>
<comment type="similarity">
    <text evidence="1">Belongs to the ABC transporter superfamily.</text>
</comment>
<dbReference type="SMART" id="SM00382">
    <property type="entry name" value="AAA"/>
    <property type="match status" value="1"/>
</dbReference>
<dbReference type="InterPro" id="IPR013611">
    <property type="entry name" value="Transp-assoc_OB_typ2"/>
</dbReference>
<dbReference type="PANTHER" id="PTHR42781">
    <property type="entry name" value="SPERMIDINE/PUTRESCINE IMPORT ATP-BINDING PROTEIN POTA"/>
    <property type="match status" value="1"/>
</dbReference>
<evidence type="ECO:0000256" key="1">
    <source>
        <dbReference type="ARBA" id="ARBA00005417"/>
    </source>
</evidence>
<dbReference type="EMBL" id="VMBP01000005">
    <property type="protein sequence ID" value="TSJ60984.1"/>
    <property type="molecule type" value="Genomic_DNA"/>
</dbReference>
<accession>A0ABY3DNF6</accession>
<name>A0ABY3DNF6_9HYPH</name>
<protein>
    <submittedName>
        <fullName evidence="7">ABC transporter ATP-binding protein</fullName>
    </submittedName>
</protein>
<dbReference type="InterPro" id="IPR050093">
    <property type="entry name" value="ABC_SmlMolc_Importer"/>
</dbReference>
<feature type="region of interest" description="Disordered" evidence="5">
    <location>
        <begin position="1"/>
        <end position="30"/>
    </location>
</feature>
<evidence type="ECO:0000256" key="2">
    <source>
        <dbReference type="ARBA" id="ARBA00022448"/>
    </source>
</evidence>
<gene>
    <name evidence="7" type="ORF">FO470_15680</name>
</gene>
<dbReference type="SUPFAM" id="SSF50331">
    <property type="entry name" value="MOP-like"/>
    <property type="match status" value="1"/>
</dbReference>
<dbReference type="Gene3D" id="3.40.50.300">
    <property type="entry name" value="P-loop containing nucleotide triphosphate hydrolases"/>
    <property type="match status" value="1"/>
</dbReference>
<comment type="caution">
    <text evidence="7">The sequence shown here is derived from an EMBL/GenBank/DDBJ whole genome shotgun (WGS) entry which is preliminary data.</text>
</comment>
<evidence type="ECO:0000313" key="7">
    <source>
        <dbReference type="EMBL" id="TSJ60984.1"/>
    </source>
</evidence>
<keyword evidence="3" id="KW-0547">Nucleotide-binding</keyword>
<dbReference type="InterPro" id="IPR017871">
    <property type="entry name" value="ABC_transporter-like_CS"/>
</dbReference>
<evidence type="ECO:0000256" key="4">
    <source>
        <dbReference type="ARBA" id="ARBA00022840"/>
    </source>
</evidence>
<feature type="domain" description="ABC transporter" evidence="6">
    <location>
        <begin position="36"/>
        <end position="267"/>
    </location>
</feature>
<evidence type="ECO:0000313" key="8">
    <source>
        <dbReference type="Proteomes" id="UP000315321"/>
    </source>
</evidence>
<dbReference type="InterPro" id="IPR003593">
    <property type="entry name" value="AAA+_ATPase"/>
</dbReference>
<proteinExistence type="inferred from homology"/>
<dbReference type="GO" id="GO:0005524">
    <property type="term" value="F:ATP binding"/>
    <property type="evidence" value="ECO:0007669"/>
    <property type="project" value="UniProtKB-KW"/>
</dbReference>
<reference evidence="7 8" key="1">
    <citation type="submission" date="2019-07" db="EMBL/GenBank/DDBJ databases">
        <authorList>
            <person name="Grouzdev D.S."/>
        </authorList>
    </citation>
    <scope>NUCLEOTIDE SEQUENCE [LARGE SCALE GENOMIC DNA]</scope>
    <source>
        <strain evidence="7 8">3C</strain>
    </source>
</reference>